<dbReference type="InterPro" id="IPR050388">
    <property type="entry name" value="ABC_Ni/Peptide_Import"/>
</dbReference>
<gene>
    <name evidence="9" type="ORF">Salmuc_03151</name>
</gene>
<dbReference type="InterPro" id="IPR017871">
    <property type="entry name" value="ABC_transporter-like_CS"/>
</dbReference>
<evidence type="ECO:0000313" key="9">
    <source>
        <dbReference type="EMBL" id="EPX75864.1"/>
    </source>
</evidence>
<dbReference type="Proteomes" id="UP000015347">
    <property type="component" value="Unassembled WGS sequence"/>
</dbReference>
<evidence type="ECO:0000256" key="2">
    <source>
        <dbReference type="ARBA" id="ARBA00005417"/>
    </source>
</evidence>
<dbReference type="InterPro" id="IPR027417">
    <property type="entry name" value="P-loop_NTPase"/>
</dbReference>
<comment type="similarity">
    <text evidence="2">Belongs to the ABC transporter superfamily.</text>
</comment>
<reference evidence="10" key="1">
    <citation type="journal article" date="2014" name="Stand. Genomic Sci.">
        <title>Genome sequence of the exopolysaccharide-producing Salipiger mucosus type strain (DSM 16094(T)), a moderately halophilic member of the Roseobacter clade.</title>
        <authorList>
            <person name="Riedel T."/>
            <person name="Spring S."/>
            <person name="Fiebig A."/>
            <person name="Petersen J."/>
            <person name="Kyrpides N.C."/>
            <person name="Goker M."/>
            <person name="Klenk H.P."/>
        </authorList>
    </citation>
    <scope>NUCLEOTIDE SEQUENCE [LARGE SCALE GENOMIC DNA]</scope>
    <source>
        <strain evidence="10">DSM 16094</strain>
    </source>
</reference>
<dbReference type="Pfam" id="PF00005">
    <property type="entry name" value="ABC_tran"/>
    <property type="match status" value="1"/>
</dbReference>
<keyword evidence="10" id="KW-1185">Reference proteome</keyword>
<dbReference type="SUPFAM" id="SSF52540">
    <property type="entry name" value="P-loop containing nucleoside triphosphate hydrolases"/>
    <property type="match status" value="1"/>
</dbReference>
<keyword evidence="7" id="KW-0472">Membrane</keyword>
<dbReference type="InterPro" id="IPR003439">
    <property type="entry name" value="ABC_transporter-like_ATP-bd"/>
</dbReference>
<dbReference type="STRING" id="1123237.Salmuc_03151"/>
<accession>S9RPB1</accession>
<dbReference type="CDD" id="cd03257">
    <property type="entry name" value="ABC_NikE_OppD_transporters"/>
    <property type="match status" value="1"/>
</dbReference>
<dbReference type="PROSITE" id="PS00211">
    <property type="entry name" value="ABC_TRANSPORTER_1"/>
    <property type="match status" value="1"/>
</dbReference>
<dbReference type="GO" id="GO:0016887">
    <property type="term" value="F:ATP hydrolysis activity"/>
    <property type="evidence" value="ECO:0007669"/>
    <property type="project" value="InterPro"/>
</dbReference>
<dbReference type="SMART" id="SM00382">
    <property type="entry name" value="AAA"/>
    <property type="match status" value="1"/>
</dbReference>
<comment type="subcellular location">
    <subcellularLocation>
        <location evidence="1">Cell inner membrane</location>
        <topology evidence="1">Peripheral membrane protein</topology>
    </subcellularLocation>
</comment>
<evidence type="ECO:0000256" key="5">
    <source>
        <dbReference type="ARBA" id="ARBA00022741"/>
    </source>
</evidence>
<dbReference type="FunFam" id="3.40.50.300:FF:000016">
    <property type="entry name" value="Oligopeptide ABC transporter ATP-binding component"/>
    <property type="match status" value="1"/>
</dbReference>
<dbReference type="EMBL" id="APVH01000066">
    <property type="protein sequence ID" value="EPX75864.1"/>
    <property type="molecule type" value="Genomic_DNA"/>
</dbReference>
<sequence>MEHLMQNGEQQGRAAEGDADYALRIDGLTVEFGPAHRPARVVNDVTYDLKPGETLGIVGESGSGKSVHVLASVGLIPSPPARIVGGRVMFEGRDLLGLSRNALSTVRGKGIGFVFQDPMTSLNPYLTIGRQLTEAMEAHLSLTATQIEARAVELLNMVRITEPKTRLKQFPHQLSGGMRQRVMIAMALACEPKILIADEPTTALDVTSQSQVVQIVNSLKDELGMSVIWITHDLGVVAGIADTIQVMYAGHIVERGPTEVVFSD</sequence>
<dbReference type="PANTHER" id="PTHR43297">
    <property type="entry name" value="OLIGOPEPTIDE TRANSPORT ATP-BINDING PROTEIN APPD"/>
    <property type="match status" value="1"/>
</dbReference>
<evidence type="ECO:0000256" key="6">
    <source>
        <dbReference type="ARBA" id="ARBA00022840"/>
    </source>
</evidence>
<keyword evidence="4" id="KW-1003">Cell membrane</keyword>
<evidence type="ECO:0000256" key="4">
    <source>
        <dbReference type="ARBA" id="ARBA00022475"/>
    </source>
</evidence>
<dbReference type="PANTHER" id="PTHR43297:SF2">
    <property type="entry name" value="DIPEPTIDE TRANSPORT ATP-BINDING PROTEIN DPPD"/>
    <property type="match status" value="1"/>
</dbReference>
<feature type="domain" description="ABC transporter" evidence="8">
    <location>
        <begin position="23"/>
        <end position="263"/>
    </location>
</feature>
<evidence type="ECO:0000256" key="7">
    <source>
        <dbReference type="ARBA" id="ARBA00023136"/>
    </source>
</evidence>
<dbReference type="Gene3D" id="3.40.50.300">
    <property type="entry name" value="P-loop containing nucleotide triphosphate hydrolases"/>
    <property type="match status" value="1"/>
</dbReference>
<evidence type="ECO:0000256" key="1">
    <source>
        <dbReference type="ARBA" id="ARBA00004417"/>
    </source>
</evidence>
<keyword evidence="6 9" id="KW-0067">ATP-binding</keyword>
<dbReference type="PROSITE" id="PS50893">
    <property type="entry name" value="ABC_TRANSPORTER_2"/>
    <property type="match status" value="1"/>
</dbReference>
<evidence type="ECO:0000256" key="3">
    <source>
        <dbReference type="ARBA" id="ARBA00022448"/>
    </source>
</evidence>
<name>S9RPB1_9RHOB</name>
<protein>
    <submittedName>
        <fullName evidence="9">Oligopeptide transport ATP-binding protein OppD</fullName>
    </submittedName>
</protein>
<dbReference type="RefSeq" id="WP_021121004.1">
    <property type="nucleotide sequence ID" value="NZ_KE557287.1"/>
</dbReference>
<organism evidence="9 10">
    <name type="scientific">Salipiger mucosus DSM 16094</name>
    <dbReference type="NCBI Taxonomy" id="1123237"/>
    <lineage>
        <taxon>Bacteria</taxon>
        <taxon>Pseudomonadati</taxon>
        <taxon>Pseudomonadota</taxon>
        <taxon>Alphaproteobacteria</taxon>
        <taxon>Rhodobacterales</taxon>
        <taxon>Roseobacteraceae</taxon>
        <taxon>Salipiger</taxon>
    </lineage>
</organism>
<keyword evidence="3" id="KW-0813">Transport</keyword>
<dbReference type="HOGENOM" id="CLU_000604_1_23_5"/>
<comment type="caution">
    <text evidence="9">The sequence shown here is derived from an EMBL/GenBank/DDBJ whole genome shotgun (WGS) entry which is preliminary data.</text>
</comment>
<dbReference type="GO" id="GO:0005886">
    <property type="term" value="C:plasma membrane"/>
    <property type="evidence" value="ECO:0007669"/>
    <property type="project" value="UniProtKB-SubCell"/>
</dbReference>
<dbReference type="GO" id="GO:0055085">
    <property type="term" value="P:transmembrane transport"/>
    <property type="evidence" value="ECO:0007669"/>
    <property type="project" value="UniProtKB-ARBA"/>
</dbReference>
<evidence type="ECO:0000259" key="8">
    <source>
        <dbReference type="PROSITE" id="PS50893"/>
    </source>
</evidence>
<dbReference type="GO" id="GO:0005524">
    <property type="term" value="F:ATP binding"/>
    <property type="evidence" value="ECO:0007669"/>
    <property type="project" value="UniProtKB-KW"/>
</dbReference>
<keyword evidence="5" id="KW-0547">Nucleotide-binding</keyword>
<proteinExistence type="inferred from homology"/>
<evidence type="ECO:0000313" key="10">
    <source>
        <dbReference type="Proteomes" id="UP000015347"/>
    </source>
</evidence>
<dbReference type="eggNOG" id="COG0444">
    <property type="taxonomic scope" value="Bacteria"/>
</dbReference>
<dbReference type="InterPro" id="IPR003593">
    <property type="entry name" value="AAA+_ATPase"/>
</dbReference>
<dbReference type="AlphaFoldDB" id="S9RPB1"/>